<dbReference type="Pfam" id="PF08923">
    <property type="entry name" value="MAPKK1_Int"/>
    <property type="match status" value="1"/>
</dbReference>
<dbReference type="Gene3D" id="3.30.450.30">
    <property type="entry name" value="Dynein light chain 2a, cytoplasmic"/>
    <property type="match status" value="1"/>
</dbReference>
<dbReference type="PANTHER" id="PTHR13378">
    <property type="entry name" value="REGULATOR COMPLEX PROTEIN LAMTOR3"/>
    <property type="match status" value="1"/>
</dbReference>
<dbReference type="GO" id="GO:0071986">
    <property type="term" value="C:Ragulator complex"/>
    <property type="evidence" value="ECO:0007669"/>
    <property type="project" value="TreeGrafter"/>
</dbReference>
<protein>
    <submittedName>
        <fullName evidence="2">Uncharacterized protein</fullName>
    </submittedName>
</protein>
<proteinExistence type="inferred from homology"/>
<evidence type="ECO:0000313" key="3">
    <source>
        <dbReference type="Proteomes" id="UP001162162"/>
    </source>
</evidence>
<evidence type="ECO:0000313" key="2">
    <source>
        <dbReference type="EMBL" id="KAJ8936319.1"/>
    </source>
</evidence>
<gene>
    <name evidence="2" type="ORF">NQ318_007168</name>
</gene>
<dbReference type="PANTHER" id="PTHR13378:SF1">
    <property type="entry name" value="RAGULATOR COMPLEX PROTEIN LAMTOR3"/>
    <property type="match status" value="1"/>
</dbReference>
<dbReference type="GO" id="GO:0032008">
    <property type="term" value="P:positive regulation of TOR signaling"/>
    <property type="evidence" value="ECO:0007669"/>
    <property type="project" value="TreeGrafter"/>
</dbReference>
<name>A0AAV8XCW6_9CUCU</name>
<dbReference type="SUPFAM" id="SSF103196">
    <property type="entry name" value="Roadblock/LC7 domain"/>
    <property type="match status" value="1"/>
</dbReference>
<comment type="caution">
    <text evidence="2">The sequence shown here is derived from an EMBL/GenBank/DDBJ whole genome shotgun (WGS) entry which is preliminary data.</text>
</comment>
<dbReference type="EMBL" id="JAPWTK010000755">
    <property type="protein sequence ID" value="KAJ8936319.1"/>
    <property type="molecule type" value="Genomic_DNA"/>
</dbReference>
<comment type="similarity">
    <text evidence="1">Belongs to the LAMTOR3 family.</text>
</comment>
<organism evidence="2 3">
    <name type="scientific">Aromia moschata</name>
    <dbReference type="NCBI Taxonomy" id="1265417"/>
    <lineage>
        <taxon>Eukaryota</taxon>
        <taxon>Metazoa</taxon>
        <taxon>Ecdysozoa</taxon>
        <taxon>Arthropoda</taxon>
        <taxon>Hexapoda</taxon>
        <taxon>Insecta</taxon>
        <taxon>Pterygota</taxon>
        <taxon>Neoptera</taxon>
        <taxon>Endopterygota</taxon>
        <taxon>Coleoptera</taxon>
        <taxon>Polyphaga</taxon>
        <taxon>Cucujiformia</taxon>
        <taxon>Chrysomeloidea</taxon>
        <taxon>Cerambycidae</taxon>
        <taxon>Cerambycinae</taxon>
        <taxon>Callichromatini</taxon>
        <taxon>Aromia</taxon>
    </lineage>
</organism>
<evidence type="ECO:0000256" key="1">
    <source>
        <dbReference type="ARBA" id="ARBA00005356"/>
    </source>
</evidence>
<dbReference type="InterPro" id="IPR015019">
    <property type="entry name" value="LAMTOR3"/>
</dbReference>
<keyword evidence="3" id="KW-1185">Reference proteome</keyword>
<dbReference type="AlphaFoldDB" id="A0AAV8XCW6"/>
<reference evidence="2" key="1">
    <citation type="journal article" date="2023" name="Insect Mol. Biol.">
        <title>Genome sequencing provides insights into the evolution of gene families encoding plant cell wall-degrading enzymes in longhorned beetles.</title>
        <authorList>
            <person name="Shin N.R."/>
            <person name="Okamura Y."/>
            <person name="Kirsch R."/>
            <person name="Pauchet Y."/>
        </authorList>
    </citation>
    <scope>NUCLEOTIDE SEQUENCE</scope>
    <source>
        <strain evidence="2">AMC_N1</strain>
    </source>
</reference>
<sequence length="151" mass="16810">MNAEEAKESPIKIRNIDPYVQKKFDDIGKQQFSDKILFKQRRVNGLYCILITDRDGVPLLKVGSDKAPEHAMRPNFISTFGLAIDQGSKLGLGKTNTLICSYSQFQVIQMNKLPLIVTFITNDSCNTGHVLALEKQLNPIISDLTLAVAES</sequence>
<dbReference type="FunFam" id="3.30.450.30:FF:000003">
    <property type="entry name" value="ragulator complex protein LAMTOR3 homolog"/>
    <property type="match status" value="1"/>
</dbReference>
<accession>A0AAV8XCW6</accession>
<dbReference type="Proteomes" id="UP001162162">
    <property type="component" value="Unassembled WGS sequence"/>
</dbReference>
<dbReference type="SMART" id="SM01278">
    <property type="entry name" value="MAPKK1_Int"/>
    <property type="match status" value="1"/>
</dbReference>
<dbReference type="GO" id="GO:0071230">
    <property type="term" value="P:cellular response to amino acid stimulus"/>
    <property type="evidence" value="ECO:0007669"/>
    <property type="project" value="TreeGrafter"/>
</dbReference>